<proteinExistence type="predicted"/>
<dbReference type="AlphaFoldDB" id="A0A6A6NII1"/>
<dbReference type="GO" id="GO:0000815">
    <property type="term" value="C:ESCRT III complex"/>
    <property type="evidence" value="ECO:0007669"/>
    <property type="project" value="TreeGrafter"/>
</dbReference>
<comment type="caution">
    <text evidence="1">The sequence shown here is derived from an EMBL/GenBank/DDBJ whole genome shotgun (WGS) entry which is preliminary data.</text>
</comment>
<dbReference type="PANTHER" id="PTHR22761">
    <property type="entry name" value="CHARGED MULTIVESICULAR BODY PROTEIN"/>
    <property type="match status" value="1"/>
</dbReference>
<dbReference type="Gene3D" id="6.10.140.1230">
    <property type="match status" value="1"/>
</dbReference>
<reference evidence="1 2" key="1">
    <citation type="journal article" date="2020" name="Mol. Plant">
        <title>The Chromosome-Based Rubber Tree Genome Provides New Insights into Spurge Genome Evolution and Rubber Biosynthesis.</title>
        <authorList>
            <person name="Liu J."/>
            <person name="Shi C."/>
            <person name="Shi C.C."/>
            <person name="Li W."/>
            <person name="Zhang Q.J."/>
            <person name="Zhang Y."/>
            <person name="Li K."/>
            <person name="Lu H.F."/>
            <person name="Shi C."/>
            <person name="Zhu S.T."/>
            <person name="Xiao Z.Y."/>
            <person name="Nan H."/>
            <person name="Yue Y."/>
            <person name="Zhu X.G."/>
            <person name="Wu Y."/>
            <person name="Hong X.N."/>
            <person name="Fan G.Y."/>
            <person name="Tong Y."/>
            <person name="Zhang D."/>
            <person name="Mao C.L."/>
            <person name="Liu Y.L."/>
            <person name="Hao S.J."/>
            <person name="Liu W.Q."/>
            <person name="Lv M.Q."/>
            <person name="Zhang H.B."/>
            <person name="Liu Y."/>
            <person name="Hu-Tang G.R."/>
            <person name="Wang J.P."/>
            <person name="Wang J.H."/>
            <person name="Sun Y.H."/>
            <person name="Ni S.B."/>
            <person name="Chen W.B."/>
            <person name="Zhang X.C."/>
            <person name="Jiao Y.N."/>
            <person name="Eichler E.E."/>
            <person name="Li G.H."/>
            <person name="Liu X."/>
            <person name="Gao L.Z."/>
        </authorList>
    </citation>
    <scope>NUCLEOTIDE SEQUENCE [LARGE SCALE GENOMIC DNA]</scope>
    <source>
        <strain evidence="2">cv. GT1</strain>
        <tissue evidence="1">Leaf</tissue>
    </source>
</reference>
<evidence type="ECO:0000313" key="1">
    <source>
        <dbReference type="EMBL" id="KAF2324985.1"/>
    </source>
</evidence>
<sequence length="307" mass="33840">MLEDNVILTALLKEKASEIIKLLSESHWTSSCIVTMRKFQDMCGGPNEASAVLSYLSGQGKAQYLSVNKKEFIEGIKVSLSPAPVPTISSLDFDVLHLIWTIEKLQRQIDLIDQRYEISRKSALASLKSGNKKMALRNAREMKLTSESREKCTSLLNRVEELLNAIMNAESTKKVTEAIQIGAQAMKQNRITVDEVDLCLEELEESIDSQKQVEKALESTPSYSGIEDEDVEEEFKKLEFEVGSENLQPSVPGIGVCGTSGETDNLVSTDSLSDALSNLKLQDYSQSQVSVVATRTKGSKNPTLEAA</sequence>
<accession>A0A6A6NII1</accession>
<dbReference type="GO" id="GO:0005771">
    <property type="term" value="C:multivesicular body"/>
    <property type="evidence" value="ECO:0007669"/>
    <property type="project" value="TreeGrafter"/>
</dbReference>
<dbReference type="PANTHER" id="PTHR22761:SF7">
    <property type="entry name" value="SNF7 FAMILY PROTEIN"/>
    <property type="match status" value="1"/>
</dbReference>
<keyword evidence="2" id="KW-1185">Reference proteome</keyword>
<dbReference type="Pfam" id="PF03357">
    <property type="entry name" value="Snf7"/>
    <property type="match status" value="1"/>
</dbReference>
<organism evidence="1 2">
    <name type="scientific">Hevea brasiliensis</name>
    <name type="common">Para rubber tree</name>
    <name type="synonym">Siphonia brasiliensis</name>
    <dbReference type="NCBI Taxonomy" id="3981"/>
    <lineage>
        <taxon>Eukaryota</taxon>
        <taxon>Viridiplantae</taxon>
        <taxon>Streptophyta</taxon>
        <taxon>Embryophyta</taxon>
        <taxon>Tracheophyta</taxon>
        <taxon>Spermatophyta</taxon>
        <taxon>Magnoliopsida</taxon>
        <taxon>eudicotyledons</taxon>
        <taxon>Gunneridae</taxon>
        <taxon>Pentapetalae</taxon>
        <taxon>rosids</taxon>
        <taxon>fabids</taxon>
        <taxon>Malpighiales</taxon>
        <taxon>Euphorbiaceae</taxon>
        <taxon>Crotonoideae</taxon>
        <taxon>Micrandreae</taxon>
        <taxon>Hevea</taxon>
    </lineage>
</organism>
<gene>
    <name evidence="1" type="ORF">GH714_022089</name>
</gene>
<evidence type="ECO:0000313" key="2">
    <source>
        <dbReference type="Proteomes" id="UP000467840"/>
    </source>
</evidence>
<dbReference type="InterPro" id="IPR005024">
    <property type="entry name" value="Snf7_fam"/>
</dbReference>
<dbReference type="GO" id="GO:0032511">
    <property type="term" value="P:late endosome to vacuole transport via multivesicular body sorting pathway"/>
    <property type="evidence" value="ECO:0007669"/>
    <property type="project" value="TreeGrafter"/>
</dbReference>
<dbReference type="EMBL" id="JAAGAX010000001">
    <property type="protein sequence ID" value="KAF2324985.1"/>
    <property type="molecule type" value="Genomic_DNA"/>
</dbReference>
<dbReference type="GO" id="GO:0009898">
    <property type="term" value="C:cytoplasmic side of plasma membrane"/>
    <property type="evidence" value="ECO:0007669"/>
    <property type="project" value="TreeGrafter"/>
</dbReference>
<dbReference type="Proteomes" id="UP000467840">
    <property type="component" value="Chromosome 5"/>
</dbReference>
<evidence type="ECO:0008006" key="3">
    <source>
        <dbReference type="Google" id="ProtNLM"/>
    </source>
</evidence>
<name>A0A6A6NII1_HEVBR</name>
<protein>
    <recommendedName>
        <fullName evidence="3">Charged multivesicular body protein 7</fullName>
    </recommendedName>
</protein>
<dbReference type="GO" id="GO:0006900">
    <property type="term" value="P:vesicle budding from membrane"/>
    <property type="evidence" value="ECO:0007669"/>
    <property type="project" value="TreeGrafter"/>
</dbReference>